<evidence type="ECO:0000313" key="2">
    <source>
        <dbReference type="Proteomes" id="UP001066276"/>
    </source>
</evidence>
<gene>
    <name evidence="1" type="ORF">NDU88_000767</name>
</gene>
<dbReference type="AlphaFoldDB" id="A0AAV7THQ8"/>
<evidence type="ECO:0000313" key="1">
    <source>
        <dbReference type="EMBL" id="KAJ1175479.1"/>
    </source>
</evidence>
<organism evidence="1 2">
    <name type="scientific">Pleurodeles waltl</name>
    <name type="common">Iberian ribbed newt</name>
    <dbReference type="NCBI Taxonomy" id="8319"/>
    <lineage>
        <taxon>Eukaryota</taxon>
        <taxon>Metazoa</taxon>
        <taxon>Chordata</taxon>
        <taxon>Craniata</taxon>
        <taxon>Vertebrata</taxon>
        <taxon>Euteleostomi</taxon>
        <taxon>Amphibia</taxon>
        <taxon>Batrachia</taxon>
        <taxon>Caudata</taxon>
        <taxon>Salamandroidea</taxon>
        <taxon>Salamandridae</taxon>
        <taxon>Pleurodelinae</taxon>
        <taxon>Pleurodeles</taxon>
    </lineage>
</organism>
<dbReference type="Proteomes" id="UP001066276">
    <property type="component" value="Chromosome 3_2"/>
</dbReference>
<name>A0AAV7THQ8_PLEWA</name>
<accession>A0AAV7THQ8</accession>
<sequence>MDTPYVRYLRHTGAPALNSPCGSTTLHSGYLEELRGGLQAEEEPATLTELGRNVVLAWTWVSPLGKTA</sequence>
<comment type="caution">
    <text evidence="1">The sequence shown here is derived from an EMBL/GenBank/DDBJ whole genome shotgun (WGS) entry which is preliminary data.</text>
</comment>
<proteinExistence type="predicted"/>
<protein>
    <submittedName>
        <fullName evidence="1">Uncharacterized protein</fullName>
    </submittedName>
</protein>
<keyword evidence="2" id="KW-1185">Reference proteome</keyword>
<reference evidence="1" key="1">
    <citation type="journal article" date="2022" name="bioRxiv">
        <title>Sequencing and chromosome-scale assembly of the giantPleurodeles waltlgenome.</title>
        <authorList>
            <person name="Brown T."/>
            <person name="Elewa A."/>
            <person name="Iarovenko S."/>
            <person name="Subramanian E."/>
            <person name="Araus A.J."/>
            <person name="Petzold A."/>
            <person name="Susuki M."/>
            <person name="Suzuki K.-i.T."/>
            <person name="Hayashi T."/>
            <person name="Toyoda A."/>
            <person name="Oliveira C."/>
            <person name="Osipova E."/>
            <person name="Leigh N.D."/>
            <person name="Simon A."/>
            <person name="Yun M.H."/>
        </authorList>
    </citation>
    <scope>NUCLEOTIDE SEQUENCE</scope>
    <source>
        <strain evidence="1">20211129_DDA</strain>
        <tissue evidence="1">Liver</tissue>
    </source>
</reference>
<dbReference type="EMBL" id="JANPWB010000006">
    <property type="protein sequence ID" value="KAJ1175479.1"/>
    <property type="molecule type" value="Genomic_DNA"/>
</dbReference>